<comment type="cofactor">
    <cofactor evidence="1">
        <name>Zn(2+)</name>
        <dbReference type="ChEBI" id="CHEBI:29105"/>
    </cofactor>
</comment>
<dbReference type="SMART" id="SM00518">
    <property type="entry name" value="AP2Ec"/>
    <property type="match status" value="1"/>
</dbReference>
<dbReference type="OrthoDB" id="9805666at2"/>
<dbReference type="RefSeq" id="WP_118919688.1">
    <property type="nucleotide sequence ID" value="NZ_QWEG01000003.1"/>
</dbReference>
<dbReference type="NCBIfam" id="TIGR00587">
    <property type="entry name" value="nfo"/>
    <property type="match status" value="1"/>
</dbReference>
<dbReference type="Gene3D" id="3.20.20.150">
    <property type="entry name" value="Divalent-metal-dependent TIM barrel enzymes"/>
    <property type="match status" value="1"/>
</dbReference>
<evidence type="ECO:0000313" key="11">
    <source>
        <dbReference type="Proteomes" id="UP000284416"/>
    </source>
</evidence>
<dbReference type="EC" id="3.1.21.2" evidence="10"/>
<evidence type="ECO:0000256" key="7">
    <source>
        <dbReference type="ARBA" id="ARBA00022833"/>
    </source>
</evidence>
<dbReference type="GO" id="GO:0003906">
    <property type="term" value="F:DNA-(apurinic or apyrimidinic site) endonuclease activity"/>
    <property type="evidence" value="ECO:0007669"/>
    <property type="project" value="TreeGrafter"/>
</dbReference>
<keyword evidence="6 10" id="KW-0378">Hydrolase</keyword>
<evidence type="ECO:0000313" key="10">
    <source>
        <dbReference type="EMBL" id="RHW42033.1"/>
    </source>
</evidence>
<dbReference type="AlphaFoldDB" id="A0A417YWR6"/>
<dbReference type="PANTHER" id="PTHR21445:SF0">
    <property type="entry name" value="APURINIC-APYRIMIDINIC ENDONUCLEASE"/>
    <property type="match status" value="1"/>
</dbReference>
<dbReference type="Pfam" id="PF01261">
    <property type="entry name" value="AP_endonuc_2"/>
    <property type="match status" value="1"/>
</dbReference>
<name>A0A417YWR6_9BACI</name>
<evidence type="ECO:0000256" key="8">
    <source>
        <dbReference type="ARBA" id="ARBA00023204"/>
    </source>
</evidence>
<dbReference type="InterPro" id="IPR036237">
    <property type="entry name" value="Xyl_isomerase-like_sf"/>
</dbReference>
<dbReference type="PANTHER" id="PTHR21445">
    <property type="entry name" value="ENDONUCLEASE IV ENDODEOXYRIBONUCLEASE IV"/>
    <property type="match status" value="1"/>
</dbReference>
<evidence type="ECO:0000259" key="9">
    <source>
        <dbReference type="Pfam" id="PF01261"/>
    </source>
</evidence>
<organism evidence="10 11">
    <name type="scientific">Neobacillus notoginsengisoli</name>
    <dbReference type="NCBI Taxonomy" id="1578198"/>
    <lineage>
        <taxon>Bacteria</taxon>
        <taxon>Bacillati</taxon>
        <taxon>Bacillota</taxon>
        <taxon>Bacilli</taxon>
        <taxon>Bacillales</taxon>
        <taxon>Bacillaceae</taxon>
        <taxon>Neobacillus</taxon>
    </lineage>
</organism>
<dbReference type="InterPro" id="IPR018246">
    <property type="entry name" value="AP_endonuc_F2_Zn_BS"/>
</dbReference>
<feature type="domain" description="Xylose isomerase-like TIM barrel" evidence="9">
    <location>
        <begin position="18"/>
        <end position="263"/>
    </location>
</feature>
<evidence type="ECO:0000256" key="2">
    <source>
        <dbReference type="ARBA" id="ARBA00005340"/>
    </source>
</evidence>
<keyword evidence="5" id="KW-0227">DNA damage</keyword>
<keyword evidence="3" id="KW-0540">Nuclease</keyword>
<accession>A0A417YWR6</accession>
<sequence>MTFGCHVSIRDGYLAAAKYANKIGAQAFQYFPKNARSLSVKEFDKNDAAACREFCHTNSLFTIAHTPYPTSITPPPAKKEINIASILNDLAIADACGSAGIVVHFGSRTAENAPLASYHLMLEMLNTILSQWDGDCLLLLENNAGKEAALGTTLEESVQVRNLCEYPEKIGFCLDTCHAFASGMWNGEDTYVFKQKAVELGYAANLTAIHLNNSMHPFGSRRDRHANIYKGGHIMPKQMESIIAAFSDIPFILETPSDLGISHEEEMTTLKRLDRLPPAKTT</sequence>
<dbReference type="EMBL" id="QWEG01000003">
    <property type="protein sequence ID" value="RHW42033.1"/>
    <property type="molecule type" value="Genomic_DNA"/>
</dbReference>
<evidence type="ECO:0000256" key="1">
    <source>
        <dbReference type="ARBA" id="ARBA00001947"/>
    </source>
</evidence>
<comment type="caution">
    <text evidence="10">The sequence shown here is derived from an EMBL/GenBank/DDBJ whole genome shotgun (WGS) entry which is preliminary data.</text>
</comment>
<dbReference type="SUPFAM" id="SSF51658">
    <property type="entry name" value="Xylose isomerase-like"/>
    <property type="match status" value="1"/>
</dbReference>
<keyword evidence="7" id="KW-0862">Zinc</keyword>
<dbReference type="InterPro" id="IPR001719">
    <property type="entry name" value="AP_endonuc_2"/>
</dbReference>
<dbReference type="PROSITE" id="PS51432">
    <property type="entry name" value="AP_NUCLEASE_F2_4"/>
    <property type="match status" value="1"/>
</dbReference>
<dbReference type="GO" id="GO:0008833">
    <property type="term" value="F:deoxyribonuclease IV (phage-T4-induced) activity"/>
    <property type="evidence" value="ECO:0007669"/>
    <property type="project" value="UniProtKB-EC"/>
</dbReference>
<dbReference type="PROSITE" id="PS00730">
    <property type="entry name" value="AP_NUCLEASE_F2_2"/>
    <property type="match status" value="1"/>
</dbReference>
<gene>
    <name evidence="10" type="ORF">D1B31_05160</name>
</gene>
<dbReference type="InterPro" id="IPR013022">
    <property type="entry name" value="Xyl_isomerase-like_TIM-brl"/>
</dbReference>
<reference evidence="10 11" key="1">
    <citation type="journal article" date="2017" name="Int. J. Syst. Evol. Microbiol.">
        <title>Bacillus notoginsengisoli sp. nov., a novel bacterium isolated from the rhizosphere of Panax notoginseng.</title>
        <authorList>
            <person name="Zhang M.Y."/>
            <person name="Cheng J."/>
            <person name="Cai Y."/>
            <person name="Zhang T.Y."/>
            <person name="Wu Y.Y."/>
            <person name="Manikprabhu D."/>
            <person name="Li W.J."/>
            <person name="Zhang Y.X."/>
        </authorList>
    </citation>
    <scope>NUCLEOTIDE SEQUENCE [LARGE SCALE GENOMIC DNA]</scope>
    <source>
        <strain evidence="10 11">JCM 30743</strain>
    </source>
</reference>
<protein>
    <submittedName>
        <fullName evidence="10">Deoxyribonuclease IV</fullName>
        <ecNumber evidence="10">3.1.21.2</ecNumber>
    </submittedName>
</protein>
<keyword evidence="11" id="KW-1185">Reference proteome</keyword>
<proteinExistence type="inferred from homology"/>
<keyword evidence="8" id="KW-0234">DNA repair</keyword>
<dbReference type="GO" id="GO:0008270">
    <property type="term" value="F:zinc ion binding"/>
    <property type="evidence" value="ECO:0007669"/>
    <property type="project" value="InterPro"/>
</dbReference>
<evidence type="ECO:0000256" key="5">
    <source>
        <dbReference type="ARBA" id="ARBA00022763"/>
    </source>
</evidence>
<comment type="similarity">
    <text evidence="2">Belongs to the AP endonuclease 2 family.</text>
</comment>
<dbReference type="GO" id="GO:0003677">
    <property type="term" value="F:DNA binding"/>
    <property type="evidence" value="ECO:0007669"/>
    <property type="project" value="InterPro"/>
</dbReference>
<keyword evidence="4" id="KW-0479">Metal-binding</keyword>
<evidence type="ECO:0000256" key="6">
    <source>
        <dbReference type="ARBA" id="ARBA00022801"/>
    </source>
</evidence>
<dbReference type="GO" id="GO:0008081">
    <property type="term" value="F:phosphoric diester hydrolase activity"/>
    <property type="evidence" value="ECO:0007669"/>
    <property type="project" value="TreeGrafter"/>
</dbReference>
<evidence type="ECO:0000256" key="4">
    <source>
        <dbReference type="ARBA" id="ARBA00022723"/>
    </source>
</evidence>
<dbReference type="GO" id="GO:0006284">
    <property type="term" value="P:base-excision repair"/>
    <property type="evidence" value="ECO:0007669"/>
    <property type="project" value="TreeGrafter"/>
</dbReference>
<dbReference type="Proteomes" id="UP000284416">
    <property type="component" value="Unassembled WGS sequence"/>
</dbReference>
<evidence type="ECO:0000256" key="3">
    <source>
        <dbReference type="ARBA" id="ARBA00022722"/>
    </source>
</evidence>